<dbReference type="InterPro" id="IPR013517">
    <property type="entry name" value="FG-GAP"/>
</dbReference>
<reference evidence="5" key="1">
    <citation type="journal article" date="2019" name="Int. J. Syst. Evol. Microbiol.">
        <title>The Global Catalogue of Microorganisms (GCM) 10K type strain sequencing project: providing services to taxonomists for standard genome sequencing and annotation.</title>
        <authorList>
            <consortium name="The Broad Institute Genomics Platform"/>
            <consortium name="The Broad Institute Genome Sequencing Center for Infectious Disease"/>
            <person name="Wu L."/>
            <person name="Ma J."/>
        </authorList>
    </citation>
    <scope>NUCLEOTIDE SEQUENCE [LARGE SCALE GENOMIC DNA]</scope>
    <source>
        <strain evidence="5">CGMCC 4.7393</strain>
    </source>
</reference>
<accession>A0ABW2DGT9</accession>
<dbReference type="SUPFAM" id="SSF49265">
    <property type="entry name" value="Fibronectin type III"/>
    <property type="match status" value="1"/>
</dbReference>
<feature type="domain" description="Secretion system C-terminal sorting" evidence="3">
    <location>
        <begin position="532"/>
        <end position="598"/>
    </location>
</feature>
<dbReference type="InterPro" id="IPR028994">
    <property type="entry name" value="Integrin_alpha_N"/>
</dbReference>
<dbReference type="PANTHER" id="PTHR44103:SF1">
    <property type="entry name" value="PROPROTEIN CONVERTASE P"/>
    <property type="match status" value="1"/>
</dbReference>
<protein>
    <submittedName>
        <fullName evidence="4">T9SS type A sorting domain-containing protein</fullName>
    </submittedName>
</protein>
<dbReference type="EMBL" id="JBHSYQ010000003">
    <property type="protein sequence ID" value="MFC6997037.1"/>
    <property type="molecule type" value="Genomic_DNA"/>
</dbReference>
<dbReference type="Proteomes" id="UP001596405">
    <property type="component" value="Unassembled WGS sequence"/>
</dbReference>
<evidence type="ECO:0000313" key="5">
    <source>
        <dbReference type="Proteomes" id="UP001596405"/>
    </source>
</evidence>
<feature type="signal peptide" evidence="2">
    <location>
        <begin position="1"/>
        <end position="20"/>
    </location>
</feature>
<dbReference type="Pfam" id="PF18962">
    <property type="entry name" value="Por_Secre_tail"/>
    <property type="match status" value="1"/>
</dbReference>
<comment type="caution">
    <text evidence="4">The sequence shown here is derived from an EMBL/GenBank/DDBJ whole genome shotgun (WGS) entry which is preliminary data.</text>
</comment>
<name>A0ABW2DGT9_9BACT</name>
<evidence type="ECO:0000259" key="3">
    <source>
        <dbReference type="Pfam" id="PF18962"/>
    </source>
</evidence>
<dbReference type="InterPro" id="IPR036116">
    <property type="entry name" value="FN3_sf"/>
</dbReference>
<evidence type="ECO:0000256" key="1">
    <source>
        <dbReference type="ARBA" id="ARBA00022729"/>
    </source>
</evidence>
<evidence type="ECO:0000313" key="4">
    <source>
        <dbReference type="EMBL" id="MFC6997037.1"/>
    </source>
</evidence>
<dbReference type="NCBIfam" id="TIGR04183">
    <property type="entry name" value="Por_Secre_tail"/>
    <property type="match status" value="1"/>
</dbReference>
<evidence type="ECO:0000256" key="2">
    <source>
        <dbReference type="SAM" id="SignalP"/>
    </source>
</evidence>
<dbReference type="SUPFAM" id="SSF69318">
    <property type="entry name" value="Integrin alpha N-terminal domain"/>
    <property type="match status" value="2"/>
</dbReference>
<gene>
    <name evidence="4" type="ORF">ACFQHR_05335</name>
</gene>
<keyword evidence="5" id="KW-1185">Reference proteome</keyword>
<proteinExistence type="predicted"/>
<dbReference type="RefSeq" id="WP_066623092.1">
    <property type="nucleotide sequence ID" value="NZ_JBHSYQ010000003.1"/>
</dbReference>
<dbReference type="PANTHER" id="PTHR44103">
    <property type="entry name" value="PROPROTEIN CONVERTASE P"/>
    <property type="match status" value="1"/>
</dbReference>
<dbReference type="InterPro" id="IPR013783">
    <property type="entry name" value="Ig-like_fold"/>
</dbReference>
<organism evidence="4 5">
    <name type="scientific">Rufibacter roseus</name>
    <dbReference type="NCBI Taxonomy" id="1567108"/>
    <lineage>
        <taxon>Bacteria</taxon>
        <taxon>Pseudomonadati</taxon>
        <taxon>Bacteroidota</taxon>
        <taxon>Cytophagia</taxon>
        <taxon>Cytophagales</taxon>
        <taxon>Hymenobacteraceae</taxon>
        <taxon>Rufibacter</taxon>
    </lineage>
</organism>
<sequence>MKRKLLLLSLGLFGSAAAFAQGFTIQNLELEVQHGDISAIDVNRDGHIDLLIGGHNTTVMLLMNDGSGNFVPAESIFMGSKHVSYSWGDINGDGLPDLAQAGIHEPNNINPYTNIFTSNAAGVFTAFTGVTLPQMSPSVGLADLNNDGYQDIFLFGNKQGGKSKIFFNNKQGGFTESAQFDAFDLWEPIVEAIDYDLDGDLDLFMMAANDANLPNTVRYSRVLENNGSGVFTERNLGLQPKGNGSYSWGDYDSDGDLDILLNGDGWLGSGEDNDNIYRLYRNDNGTFVEAAIFMDYRQISLGDGSRFADWDNDGDLDIIVTGWSHNQGRQATDIYLNNNGTFTPHADNAKIPGVSESAIEVADTDNDGDLDLIMTGFSGNNYNGAGSAFARNVSLIVKNPTTTTNAAPSMPANLRASLGSNGDITFTWDAATDDKTSQNSLSYNLFVVGPDGRHFSYAMADTTTGKLMMQKMGNVALNRSWTLKGLPEGKYRWGVQAIDNAYVGSQFAKKSFSVAGGVLGAKDARAKFEMAVYPNPSQGLVNVKFENGKNYHVRVNAIDGRFVTETSASGAAQLQLTPGIYVMQVTDNQGSVETRRIVVQ</sequence>
<keyword evidence="1 2" id="KW-0732">Signal</keyword>
<feature type="chain" id="PRO_5045142735" evidence="2">
    <location>
        <begin position="21"/>
        <end position="600"/>
    </location>
</feature>
<dbReference type="Gene3D" id="2.130.10.130">
    <property type="entry name" value="Integrin alpha, N-terminal"/>
    <property type="match status" value="2"/>
</dbReference>
<dbReference type="InterPro" id="IPR026444">
    <property type="entry name" value="Secre_tail"/>
</dbReference>
<dbReference type="Gene3D" id="2.60.40.10">
    <property type="entry name" value="Immunoglobulins"/>
    <property type="match status" value="1"/>
</dbReference>
<dbReference type="Pfam" id="PF13517">
    <property type="entry name" value="FG-GAP_3"/>
    <property type="match status" value="3"/>
</dbReference>